<feature type="transmembrane region" description="Helical" evidence="6">
    <location>
        <begin position="70"/>
        <end position="94"/>
    </location>
</feature>
<keyword evidence="2" id="KW-1003">Cell membrane</keyword>
<dbReference type="OrthoDB" id="9788453at2"/>
<dbReference type="InterPro" id="IPR020846">
    <property type="entry name" value="MFS_dom"/>
</dbReference>
<reference evidence="9" key="1">
    <citation type="submission" date="2017-09" db="EMBL/GenBank/DDBJ databases">
        <authorList>
            <person name="Varghese N."/>
            <person name="Submissions S."/>
        </authorList>
    </citation>
    <scope>NUCLEOTIDE SEQUENCE [LARGE SCALE GENOMIC DNA]</scope>
    <source>
        <strain evidence="9">C7</strain>
    </source>
</reference>
<dbReference type="InterPro" id="IPR036259">
    <property type="entry name" value="MFS_trans_sf"/>
</dbReference>
<sequence>MLILVLSLGNFVIGMGVFVAIGLILPIQETFGLTESQSGFILTIYAITYAISSPLLIAVTGAQSRKRVMLFGLGVFALSAIMIAFAQSAAILFLARALSALGAGLVTPVTASVAASITAPERQGKALATVFAGLTFAQVLGVPAGTWIGYTFGWQTAFWLVAGLGLLCMGGIARYVPRDLPFQVTNLHSLRDALRNWRGLLIIGFTTSFLGAIYVVFTNLPPLVEQTMGYGRDGITALLILFGVGAVLGNYLGGWMADRIGPLKTLKMLCIAQVILMPAYSLLPMSDWMLAVLMILWAVFGWSFMAGQQVRVVRMSGNRPAVSLALNAAAVYLGATIGSSIGAATISTLSVNALGVVGSATALLALGHLLLSERVVRNG</sequence>
<dbReference type="PANTHER" id="PTHR43124:SF10">
    <property type="entry name" value="PURINE EFFLUX PUMP PBUE"/>
    <property type="match status" value="1"/>
</dbReference>
<dbReference type="InterPro" id="IPR011701">
    <property type="entry name" value="MFS"/>
</dbReference>
<protein>
    <submittedName>
        <fullName evidence="8">Predicted arabinose efflux permease, MFS family</fullName>
    </submittedName>
</protein>
<keyword evidence="5 6" id="KW-0472">Membrane</keyword>
<dbReference type="AlphaFoldDB" id="A0A2C9CTA3"/>
<organism evidence="8 9">
    <name type="scientific">Pontivivens marinum</name>
    <dbReference type="NCBI Taxonomy" id="1690039"/>
    <lineage>
        <taxon>Bacteria</taxon>
        <taxon>Pseudomonadati</taxon>
        <taxon>Pseudomonadota</taxon>
        <taxon>Alphaproteobacteria</taxon>
        <taxon>Rhodobacterales</taxon>
        <taxon>Paracoccaceae</taxon>
        <taxon>Pontivivens</taxon>
    </lineage>
</organism>
<dbReference type="Gene3D" id="1.20.1250.20">
    <property type="entry name" value="MFS general substrate transporter like domains"/>
    <property type="match status" value="1"/>
</dbReference>
<dbReference type="SUPFAM" id="SSF103473">
    <property type="entry name" value="MFS general substrate transporter"/>
    <property type="match status" value="1"/>
</dbReference>
<feature type="transmembrane region" description="Helical" evidence="6">
    <location>
        <begin position="288"/>
        <end position="305"/>
    </location>
</feature>
<feature type="transmembrane region" description="Helical" evidence="6">
    <location>
        <begin position="100"/>
        <end position="119"/>
    </location>
</feature>
<keyword evidence="3 6" id="KW-0812">Transmembrane</keyword>
<keyword evidence="9" id="KW-1185">Reference proteome</keyword>
<evidence type="ECO:0000256" key="5">
    <source>
        <dbReference type="ARBA" id="ARBA00023136"/>
    </source>
</evidence>
<evidence type="ECO:0000313" key="8">
    <source>
        <dbReference type="EMBL" id="SOH94731.1"/>
    </source>
</evidence>
<evidence type="ECO:0000256" key="2">
    <source>
        <dbReference type="ARBA" id="ARBA00022475"/>
    </source>
</evidence>
<feature type="transmembrane region" description="Helical" evidence="6">
    <location>
        <begin position="197"/>
        <end position="215"/>
    </location>
</feature>
<dbReference type="RefSeq" id="WP_097930598.1">
    <property type="nucleotide sequence ID" value="NZ_OCTN01000005.1"/>
</dbReference>
<comment type="subcellular location">
    <subcellularLocation>
        <location evidence="1">Cell membrane</location>
        <topology evidence="1">Multi-pass membrane protein</topology>
    </subcellularLocation>
</comment>
<dbReference type="InterPro" id="IPR050189">
    <property type="entry name" value="MFS_Efflux_Transporters"/>
</dbReference>
<feature type="transmembrane region" description="Helical" evidence="6">
    <location>
        <begin position="126"/>
        <end position="150"/>
    </location>
</feature>
<gene>
    <name evidence="8" type="ORF">SAMN06273572_105155</name>
</gene>
<dbReference type="PANTHER" id="PTHR43124">
    <property type="entry name" value="PURINE EFFLUX PUMP PBUE"/>
    <property type="match status" value="1"/>
</dbReference>
<evidence type="ECO:0000256" key="3">
    <source>
        <dbReference type="ARBA" id="ARBA00022692"/>
    </source>
</evidence>
<feature type="transmembrane region" description="Helical" evidence="6">
    <location>
        <begin position="353"/>
        <end position="371"/>
    </location>
</feature>
<dbReference type="GO" id="GO:0005886">
    <property type="term" value="C:plasma membrane"/>
    <property type="evidence" value="ECO:0007669"/>
    <property type="project" value="UniProtKB-SubCell"/>
</dbReference>
<dbReference type="CDD" id="cd17324">
    <property type="entry name" value="MFS_NepI_like"/>
    <property type="match status" value="1"/>
</dbReference>
<evidence type="ECO:0000256" key="6">
    <source>
        <dbReference type="SAM" id="Phobius"/>
    </source>
</evidence>
<name>A0A2C9CTA3_9RHOB</name>
<dbReference type="Pfam" id="PF07690">
    <property type="entry name" value="MFS_1"/>
    <property type="match status" value="1"/>
</dbReference>
<feature type="transmembrane region" description="Helical" evidence="6">
    <location>
        <begin position="156"/>
        <end position="176"/>
    </location>
</feature>
<evidence type="ECO:0000259" key="7">
    <source>
        <dbReference type="PROSITE" id="PS50850"/>
    </source>
</evidence>
<proteinExistence type="predicted"/>
<keyword evidence="4 6" id="KW-1133">Transmembrane helix</keyword>
<evidence type="ECO:0000256" key="4">
    <source>
        <dbReference type="ARBA" id="ARBA00022989"/>
    </source>
</evidence>
<dbReference type="PROSITE" id="PS50850">
    <property type="entry name" value="MFS"/>
    <property type="match status" value="1"/>
</dbReference>
<dbReference type="EMBL" id="OCTN01000005">
    <property type="protein sequence ID" value="SOH94731.1"/>
    <property type="molecule type" value="Genomic_DNA"/>
</dbReference>
<evidence type="ECO:0000313" key="9">
    <source>
        <dbReference type="Proteomes" id="UP000220034"/>
    </source>
</evidence>
<dbReference type="Proteomes" id="UP000220034">
    <property type="component" value="Unassembled WGS sequence"/>
</dbReference>
<feature type="transmembrane region" description="Helical" evidence="6">
    <location>
        <begin position="39"/>
        <end position="58"/>
    </location>
</feature>
<dbReference type="GO" id="GO:0022857">
    <property type="term" value="F:transmembrane transporter activity"/>
    <property type="evidence" value="ECO:0007669"/>
    <property type="project" value="InterPro"/>
</dbReference>
<evidence type="ECO:0000256" key="1">
    <source>
        <dbReference type="ARBA" id="ARBA00004651"/>
    </source>
</evidence>
<feature type="transmembrane region" description="Helical" evidence="6">
    <location>
        <begin position="235"/>
        <end position="253"/>
    </location>
</feature>
<feature type="transmembrane region" description="Helical" evidence="6">
    <location>
        <begin position="326"/>
        <end position="347"/>
    </location>
</feature>
<feature type="domain" description="Major facilitator superfamily (MFS) profile" evidence="7">
    <location>
        <begin position="2"/>
        <end position="376"/>
    </location>
</feature>
<accession>A0A2C9CTA3</accession>
<feature type="transmembrane region" description="Helical" evidence="6">
    <location>
        <begin position="7"/>
        <end position="27"/>
    </location>
</feature>